<feature type="compositionally biased region" description="Polar residues" evidence="1">
    <location>
        <begin position="462"/>
        <end position="473"/>
    </location>
</feature>
<feature type="compositionally biased region" description="Acidic residues" evidence="1">
    <location>
        <begin position="226"/>
        <end position="240"/>
    </location>
</feature>
<dbReference type="OrthoDB" id="6359816at2759"/>
<sequence>MNKTKSDQLMGSLPALEIVSTLQISPEGSYISAVSSETCGLGWTFDLRVVRNEQDGSRIGQLFITFDADFLGQTTYQIESVQCGFRDINKPMRTWVGQPAPLLGSSVYIGDIAQYDNLFGATLTCIVIVCPHSNKPVAERISAITLDSMDGQQFVDTKVYAYTRRSTDGSAVNPRSFFIQSTIIAQYGCEPLSLLFGKAEGFHSEDALLDLHRLPESQQSLAEPADYQDDSDFEDDDEVDVPGIPSDGSNAAQERLSTPVDRSKASKDSAGETSYADSSTPHDTTLPHVVVPHPEDLESYVDSQVLLTWRSYSFTTSVMRSQNALRYGRIKVLSNGAYRTWRGIIRYIYTGKIEFAPLRSTKRPRPSPQACSPKSVYRIADEYGMEALKELAFMELASNITVDNVLEEIFGYFAFMYPEVCALCKIVILRERNNPQLQSGMLEMEMNHNGITQEKDHERRNCSATDTKNIIIN</sequence>
<reference evidence="2 3" key="1">
    <citation type="journal article" date="2015" name="Fungal Genet. Biol.">
        <title>Evolution of novel wood decay mechanisms in Agaricales revealed by the genome sequences of Fistulina hepatica and Cylindrobasidium torrendii.</title>
        <authorList>
            <person name="Floudas D."/>
            <person name="Held B.W."/>
            <person name="Riley R."/>
            <person name="Nagy L.G."/>
            <person name="Koehler G."/>
            <person name="Ransdell A.S."/>
            <person name="Younus H."/>
            <person name="Chow J."/>
            <person name="Chiniquy J."/>
            <person name="Lipzen A."/>
            <person name="Tritt A."/>
            <person name="Sun H."/>
            <person name="Haridas S."/>
            <person name="LaButti K."/>
            <person name="Ohm R.A."/>
            <person name="Kues U."/>
            <person name="Blanchette R.A."/>
            <person name="Grigoriev I.V."/>
            <person name="Minto R.E."/>
            <person name="Hibbett D.S."/>
        </authorList>
    </citation>
    <scope>NUCLEOTIDE SEQUENCE [LARGE SCALE GENOMIC DNA]</scope>
    <source>
        <strain evidence="2 3">FP15055 ss-10</strain>
    </source>
</reference>
<dbReference type="InterPro" id="IPR011333">
    <property type="entry name" value="SKP1/BTB/POZ_sf"/>
</dbReference>
<gene>
    <name evidence="2" type="ORF">CYLTODRAFT_447249</name>
</gene>
<feature type="compositionally biased region" description="Basic and acidic residues" evidence="1">
    <location>
        <begin position="261"/>
        <end position="270"/>
    </location>
</feature>
<evidence type="ECO:0000256" key="1">
    <source>
        <dbReference type="SAM" id="MobiDB-lite"/>
    </source>
</evidence>
<dbReference type="EMBL" id="KN880792">
    <property type="protein sequence ID" value="KIY62360.1"/>
    <property type="molecule type" value="Genomic_DNA"/>
</dbReference>
<dbReference type="Gene3D" id="3.30.710.10">
    <property type="entry name" value="Potassium Channel Kv1.1, Chain A"/>
    <property type="match status" value="1"/>
</dbReference>
<name>A0A0D7AWJ4_9AGAR</name>
<evidence type="ECO:0000313" key="2">
    <source>
        <dbReference type="EMBL" id="KIY62360.1"/>
    </source>
</evidence>
<evidence type="ECO:0008006" key="4">
    <source>
        <dbReference type="Google" id="ProtNLM"/>
    </source>
</evidence>
<dbReference type="Proteomes" id="UP000054007">
    <property type="component" value="Unassembled WGS sequence"/>
</dbReference>
<feature type="region of interest" description="Disordered" evidence="1">
    <location>
        <begin position="454"/>
        <end position="473"/>
    </location>
</feature>
<organism evidence="2 3">
    <name type="scientific">Cylindrobasidium torrendii FP15055 ss-10</name>
    <dbReference type="NCBI Taxonomy" id="1314674"/>
    <lineage>
        <taxon>Eukaryota</taxon>
        <taxon>Fungi</taxon>
        <taxon>Dikarya</taxon>
        <taxon>Basidiomycota</taxon>
        <taxon>Agaricomycotina</taxon>
        <taxon>Agaricomycetes</taxon>
        <taxon>Agaricomycetidae</taxon>
        <taxon>Agaricales</taxon>
        <taxon>Marasmiineae</taxon>
        <taxon>Physalacriaceae</taxon>
        <taxon>Cylindrobasidium</taxon>
    </lineage>
</organism>
<dbReference type="AlphaFoldDB" id="A0A0D7AWJ4"/>
<accession>A0A0D7AWJ4</accession>
<feature type="compositionally biased region" description="Polar residues" evidence="1">
    <location>
        <begin position="247"/>
        <end position="256"/>
    </location>
</feature>
<feature type="compositionally biased region" description="Polar residues" evidence="1">
    <location>
        <begin position="271"/>
        <end position="283"/>
    </location>
</feature>
<evidence type="ECO:0000313" key="3">
    <source>
        <dbReference type="Proteomes" id="UP000054007"/>
    </source>
</evidence>
<dbReference type="STRING" id="1314674.A0A0D7AWJ4"/>
<proteinExistence type="predicted"/>
<protein>
    <recommendedName>
        <fullName evidence="4">BTB domain-containing protein</fullName>
    </recommendedName>
</protein>
<feature type="region of interest" description="Disordered" evidence="1">
    <location>
        <begin position="220"/>
        <end position="290"/>
    </location>
</feature>
<keyword evidence="3" id="KW-1185">Reference proteome</keyword>